<reference evidence="1 2" key="1">
    <citation type="journal article" date="2012" name="PLoS ONE">
        <title>The purine-utilizing bacterium Clostridium acidurici 9a: a genome-guided metabolic reconsideration.</title>
        <authorList>
            <person name="Hartwich K."/>
            <person name="Poehlein A."/>
            <person name="Daniel R."/>
        </authorList>
    </citation>
    <scope>NUCLEOTIDE SEQUENCE [LARGE SCALE GENOMIC DNA]</scope>
    <source>
        <strain evidence="2">ATCC 7906 / DSM 604 / BCRC 14475 / CIP 104303 / KCTC 5404 / NCIMB 10678 / 9a</strain>
    </source>
</reference>
<name>K0AXJ1_GOTA9</name>
<protein>
    <submittedName>
        <fullName evidence="1">Lipoprotein</fullName>
    </submittedName>
</protein>
<dbReference type="SUPFAM" id="SSF69318">
    <property type="entry name" value="Integrin alpha N-terminal domain"/>
    <property type="match status" value="1"/>
</dbReference>
<evidence type="ECO:0000313" key="2">
    <source>
        <dbReference type="Proteomes" id="UP000006094"/>
    </source>
</evidence>
<dbReference type="KEGG" id="cad:Curi_c00800"/>
<dbReference type="Proteomes" id="UP000006094">
    <property type="component" value="Chromosome"/>
</dbReference>
<dbReference type="OrthoDB" id="1743319at2"/>
<sequence length="434" mass="50054">MIKRIFSVVILSILTTIVSGCSINGSPEDLMRPPKLESNREQVKVALQEYLPQNAKLVIPPSNDKPSAIKFLDLDGDGKREAIIFYNLDLDENPLRALILKNENKKWNNKGELKILGQDLDKVFFKDIDGDGGLDIIIGSKVRYSLSKNLNIYSFKNGNIDELLESTYEHLVVEDLNNDGLAETILLKSNKEQKQVRGELYKYNQGKVEMMDEVNFENISEINSIKEGYIGENTQGVVISTTGIDKLLKIYILKAEDNSLVNVVEGGFIESEKVPNIEYVLPQDIDKDGIMEFAIPKVQKRNDEQIENPTSWLTEWYSWDGDKSIVLKKINYYDEISNFSFDFPLTWRENIIVTNSKKDTNIISDEEWIKVDYRDNSEKPKRYHLFTIYIYTDEGLKRKDHSKNKEEPVKILEDIDKNYFIVLGDDIKKEKIKN</sequence>
<dbReference type="RefSeq" id="WP_014966298.1">
    <property type="nucleotide sequence ID" value="NC_018664.1"/>
</dbReference>
<accession>K0AXJ1</accession>
<dbReference type="AlphaFoldDB" id="K0AXJ1"/>
<dbReference type="EMBL" id="CP003326">
    <property type="protein sequence ID" value="AFS77161.1"/>
    <property type="molecule type" value="Genomic_DNA"/>
</dbReference>
<gene>
    <name evidence="1" type="ordered locus">Curi_c00800</name>
</gene>
<evidence type="ECO:0000313" key="1">
    <source>
        <dbReference type="EMBL" id="AFS77161.1"/>
    </source>
</evidence>
<dbReference type="HOGENOM" id="CLU_048406_1_0_9"/>
<organism evidence="1 2">
    <name type="scientific">Gottschalkia acidurici (strain ATCC 7906 / DSM 604 / BCRC 14475 / CIP 104303 / KCTC 5404 / NCIMB 10678 / 9a)</name>
    <name type="common">Clostridium acidurici</name>
    <dbReference type="NCBI Taxonomy" id="1128398"/>
    <lineage>
        <taxon>Bacteria</taxon>
        <taxon>Bacillati</taxon>
        <taxon>Bacillota</taxon>
        <taxon>Tissierellia</taxon>
        <taxon>Tissierellales</taxon>
        <taxon>Gottschalkiaceae</taxon>
        <taxon>Gottschalkia</taxon>
    </lineage>
</organism>
<dbReference type="STRING" id="1128398.Curi_c00800"/>
<keyword evidence="1" id="KW-0449">Lipoprotein</keyword>
<dbReference type="InterPro" id="IPR028994">
    <property type="entry name" value="Integrin_alpha_N"/>
</dbReference>
<dbReference type="eggNOG" id="COG0457">
    <property type="taxonomic scope" value="Bacteria"/>
</dbReference>
<dbReference type="PROSITE" id="PS51257">
    <property type="entry name" value="PROKAR_LIPOPROTEIN"/>
    <property type="match status" value="1"/>
</dbReference>
<keyword evidence="2" id="KW-1185">Reference proteome</keyword>
<proteinExistence type="predicted"/>